<dbReference type="Proteomes" id="UP000230002">
    <property type="component" value="Unassembled WGS sequence"/>
</dbReference>
<feature type="domain" description="F-box" evidence="2">
    <location>
        <begin position="58"/>
        <end position="122"/>
    </location>
</feature>
<organism evidence="3 4">
    <name type="scientific">Ganoderma sinense ZZ0214-1</name>
    <dbReference type="NCBI Taxonomy" id="1077348"/>
    <lineage>
        <taxon>Eukaryota</taxon>
        <taxon>Fungi</taxon>
        <taxon>Dikarya</taxon>
        <taxon>Basidiomycota</taxon>
        <taxon>Agaricomycotina</taxon>
        <taxon>Agaricomycetes</taxon>
        <taxon>Polyporales</taxon>
        <taxon>Polyporaceae</taxon>
        <taxon>Ganoderma</taxon>
    </lineage>
</organism>
<dbReference type="EMBL" id="AYKW01000023">
    <property type="protein sequence ID" value="PIL28771.1"/>
    <property type="molecule type" value="Genomic_DNA"/>
</dbReference>
<reference evidence="3 4" key="1">
    <citation type="journal article" date="2015" name="Sci. Rep.">
        <title>Chromosome-level genome map provides insights into diverse defense mechanisms in the medicinal fungus Ganoderma sinense.</title>
        <authorList>
            <person name="Zhu Y."/>
            <person name="Xu J."/>
            <person name="Sun C."/>
            <person name="Zhou S."/>
            <person name="Xu H."/>
            <person name="Nelson D.R."/>
            <person name="Qian J."/>
            <person name="Song J."/>
            <person name="Luo H."/>
            <person name="Xiang L."/>
            <person name="Li Y."/>
            <person name="Xu Z."/>
            <person name="Ji A."/>
            <person name="Wang L."/>
            <person name="Lu S."/>
            <person name="Hayward A."/>
            <person name="Sun W."/>
            <person name="Li X."/>
            <person name="Schwartz D.C."/>
            <person name="Wang Y."/>
            <person name="Chen S."/>
        </authorList>
    </citation>
    <scope>NUCLEOTIDE SEQUENCE [LARGE SCALE GENOMIC DNA]</scope>
    <source>
        <strain evidence="3 4">ZZ0214-1</strain>
    </source>
</reference>
<evidence type="ECO:0000313" key="3">
    <source>
        <dbReference type="EMBL" id="PIL28771.1"/>
    </source>
</evidence>
<dbReference type="Gene3D" id="1.20.1280.50">
    <property type="match status" value="1"/>
</dbReference>
<evidence type="ECO:0000313" key="4">
    <source>
        <dbReference type="Proteomes" id="UP000230002"/>
    </source>
</evidence>
<keyword evidence="4" id="KW-1185">Reference proteome</keyword>
<dbReference type="AlphaFoldDB" id="A0A2G8S4U2"/>
<dbReference type="OrthoDB" id="2800666at2759"/>
<dbReference type="InterPro" id="IPR001810">
    <property type="entry name" value="F-box_dom"/>
</dbReference>
<protein>
    <recommendedName>
        <fullName evidence="2">F-box domain-containing protein</fullName>
    </recommendedName>
</protein>
<proteinExistence type="predicted"/>
<evidence type="ECO:0000256" key="1">
    <source>
        <dbReference type="SAM" id="MobiDB-lite"/>
    </source>
</evidence>
<sequence length="742" mass="80801">MPTTHEDLPKAMQDLLSTLSVELSSSSNISSLRLVDDALSNLLRATVRARLNHCVAVNRLPPEILVAIFDLLRSSSLDCDYVDGRLPAVLRSDNRSLIAVTHVCRRWRDVSLGCAQLWTSVSTTSPLATQFFERSQEMPLTVFVSLVRGRPPPVPKQLFLDQLPRITVLHIDLECSAQIRHWRKHLQSLAKSLESLTVVTHGRESHIRANPLLVVPFFGTECPISLRFLSISGTTVLIPTDRFPALKDAHLSVSSAAQWGPAVRFTQLMIWTMTWDLLRNTPLLETFHLHLQSAHSDRLSEEPPALERIALPMMRHLCITLPRIPNYWARSTEGHLGPVRTMLSSLDMPTTAVVSVQEASSCSSSDTEAGALPHLYILPSTGPSPESAISVGSDGTTFVVRGTSTTYFKYSSTITPDKIQSFAVPWHAQPQPNPLRERTEAALATARALRIHSSPRWLPTAVAKSACLGRPAPGEALARLAPLVPHLTTLVLRDYTGEMALHLVRMLVRDRPVLCPALAAVTYSTLGRPCDVRAGRFVPAAAVGEAGTATKTSTAIETETDTATNIKTEMESKTETDPPALGAILGATSVRAYLLGRPLEHLVVCCPSVARDRVLEHTHGVARVEVRGADAWDALDGDGRDGVFARGAEGCRVPVENLHSTAPKRKPKMSADVDPDGNAERSRTSTVASTSAGMAPVLGPGPVRGGCYSRTPEEEYDELWKAERERVRGHTSNLTASSGPRC</sequence>
<feature type="region of interest" description="Disordered" evidence="1">
    <location>
        <begin position="655"/>
        <end position="716"/>
    </location>
</feature>
<gene>
    <name evidence="3" type="ORF">GSI_08815</name>
</gene>
<accession>A0A2G8S4U2</accession>
<evidence type="ECO:0000259" key="2">
    <source>
        <dbReference type="Pfam" id="PF12937"/>
    </source>
</evidence>
<dbReference type="Pfam" id="PF12937">
    <property type="entry name" value="F-box-like"/>
    <property type="match status" value="1"/>
</dbReference>
<comment type="caution">
    <text evidence="3">The sequence shown here is derived from an EMBL/GenBank/DDBJ whole genome shotgun (WGS) entry which is preliminary data.</text>
</comment>
<name>A0A2G8S4U2_9APHY</name>